<organism evidence="1 2">
    <name type="scientific">Sinorhizobium phage phiM9</name>
    <dbReference type="NCBI Taxonomy" id="1636182"/>
    <lineage>
        <taxon>Viruses</taxon>
        <taxon>Duplodnaviria</taxon>
        <taxon>Heunggongvirae</taxon>
        <taxon>Uroviricota</taxon>
        <taxon>Caudoviricetes</taxon>
        <taxon>Pootjesviridae</taxon>
        <taxon>Emnonavirus</taxon>
        <taxon>Emnonavirus phiM9</taxon>
    </lineage>
</organism>
<dbReference type="RefSeq" id="YP_009189556.1">
    <property type="nucleotide sequence ID" value="NC_028676.1"/>
</dbReference>
<name>A0A0F6R528_9CAUD</name>
<dbReference type="KEGG" id="vg:26517854"/>
<reference evidence="1 2" key="1">
    <citation type="journal article" date="2015" name="J. Virol.">
        <title>Sinorhizobium meliloti Phage ?M9 Defines a New Group of T4 Superfamily Phages with Unusual Genomic Features but a Common T=16 Capsid.</title>
        <authorList>
            <person name="Johnson M.C."/>
            <person name="Tatum K.B."/>
            <person name="Lynn J.S."/>
            <person name="Brewer T.E."/>
            <person name="Lu S."/>
            <person name="Washburn B.K."/>
            <person name="Stroupe M.E."/>
            <person name="Jones K.M."/>
        </authorList>
    </citation>
    <scope>NUCLEOTIDE SEQUENCE [LARGE SCALE GENOMIC DNA]</scope>
</reference>
<reference evidence="2" key="2">
    <citation type="submission" date="2015-03" db="EMBL/GenBank/DDBJ databases">
        <title>The genome and structure of Sinorhizobium meliloti phage phiM9.</title>
        <authorList>
            <person name="Johnson M.C."/>
            <person name="Tatum K.B."/>
            <person name="Lynn J.S."/>
            <person name="Brewer T.E."/>
            <person name="Washburn B.K."/>
            <person name="Stroupe M.E."/>
            <person name="Jones K.M."/>
        </authorList>
    </citation>
    <scope>NUCLEOTIDE SEQUENCE [LARGE SCALE GENOMIC DNA]</scope>
</reference>
<accession>A0A0F6R528</accession>
<evidence type="ECO:0000313" key="2">
    <source>
        <dbReference type="Proteomes" id="UP000033804"/>
    </source>
</evidence>
<sequence length="130" mass="14878">MFNKTVIVAGRPTTTNHYSTITEKRAPTDESVRLLKEFEEKAEAKVLKAMRLETNNFKAVIQKQQAFEVGDIVYVVIYELGGIRRVVKVNHSDLDDLKGVHWTENVLKALSEDIARNILEEAINKLPKIW</sequence>
<proteinExistence type="predicted"/>
<dbReference type="GeneID" id="26517854"/>
<evidence type="ECO:0000313" key="1">
    <source>
        <dbReference type="EMBL" id="AKE44802.1"/>
    </source>
</evidence>
<protein>
    <submittedName>
        <fullName evidence="1">Uncharacterized protein</fullName>
    </submittedName>
</protein>
<keyword evidence="2" id="KW-1185">Reference proteome</keyword>
<dbReference type="EMBL" id="KP881232">
    <property type="protein sequence ID" value="AKE44802.1"/>
    <property type="molecule type" value="Genomic_DNA"/>
</dbReference>
<dbReference type="Proteomes" id="UP000033804">
    <property type="component" value="Segment"/>
</dbReference>
<gene>
    <name evidence="1" type="ORF">Sm_phiM9_174</name>
</gene>